<evidence type="ECO:0000313" key="5">
    <source>
        <dbReference type="Proteomes" id="UP001385951"/>
    </source>
</evidence>
<dbReference type="EMBL" id="JASBNA010000009">
    <property type="protein sequence ID" value="KAK7688965.1"/>
    <property type="molecule type" value="Genomic_DNA"/>
</dbReference>
<organism evidence="4 5">
    <name type="scientific">Cerrena zonata</name>
    <dbReference type="NCBI Taxonomy" id="2478898"/>
    <lineage>
        <taxon>Eukaryota</taxon>
        <taxon>Fungi</taxon>
        <taxon>Dikarya</taxon>
        <taxon>Basidiomycota</taxon>
        <taxon>Agaricomycotina</taxon>
        <taxon>Agaricomycetes</taxon>
        <taxon>Polyporales</taxon>
        <taxon>Cerrenaceae</taxon>
        <taxon>Cerrena</taxon>
    </lineage>
</organism>
<evidence type="ECO:0000259" key="3">
    <source>
        <dbReference type="Pfam" id="PF02114"/>
    </source>
</evidence>
<feature type="compositionally biased region" description="Pro residues" evidence="2">
    <location>
        <begin position="24"/>
        <end position="37"/>
    </location>
</feature>
<comment type="similarity">
    <text evidence="1">Belongs to the phosducin family.</text>
</comment>
<dbReference type="GO" id="GO:0006457">
    <property type="term" value="P:protein folding"/>
    <property type="evidence" value="ECO:0007669"/>
    <property type="project" value="TreeGrafter"/>
</dbReference>
<accession>A0AAW0G656</accession>
<evidence type="ECO:0000256" key="2">
    <source>
        <dbReference type="SAM" id="MobiDB-lite"/>
    </source>
</evidence>
<name>A0AAW0G656_9APHY</name>
<feature type="compositionally biased region" description="Acidic residues" evidence="2">
    <location>
        <begin position="1"/>
        <end position="11"/>
    </location>
</feature>
<sequence>MAINADEDTEFNDALRKHGILPPKEAPPPSPSPPPSPTLQDTLDDLTLSDIEELGEDAKDDEAERMIEHFRRQRLAELKKLRKARFGRVYPIGRDEYTREVTEASKADVEDEEMKGKGTGVVCFLYKDGIPRSNRTFQHLHTLAEQHPSTKFVSIVGDKCIPNLPDTRIPMLIIYRNGEVLNQIVAWGADRERRIEELEAVLILAGAIIPERRNPEKKHHSDSEDEDESDNDRSSRMRSAATRTNGRTAKNIRGKKQEDSDSDFDL</sequence>
<feature type="compositionally biased region" description="Basic and acidic residues" evidence="2">
    <location>
        <begin position="213"/>
        <end position="222"/>
    </location>
</feature>
<dbReference type="PANTHER" id="PTHR45809:SF3">
    <property type="entry name" value="VIRAL IAP-ASSOCIATED FACTOR HOMOLOG"/>
    <property type="match status" value="1"/>
</dbReference>
<feature type="region of interest" description="Disordered" evidence="2">
    <location>
        <begin position="1"/>
        <end position="60"/>
    </location>
</feature>
<comment type="caution">
    <text evidence="4">The sequence shown here is derived from an EMBL/GenBank/DDBJ whole genome shotgun (WGS) entry which is preliminary data.</text>
</comment>
<dbReference type="InterPro" id="IPR051498">
    <property type="entry name" value="Phosducin-like_chap/apop_reg"/>
</dbReference>
<feature type="compositionally biased region" description="Low complexity" evidence="2">
    <location>
        <begin position="38"/>
        <end position="49"/>
    </location>
</feature>
<protein>
    <recommendedName>
        <fullName evidence="3">Phosducin domain-containing protein</fullName>
    </recommendedName>
</protein>
<dbReference type="GO" id="GO:0005737">
    <property type="term" value="C:cytoplasm"/>
    <property type="evidence" value="ECO:0007669"/>
    <property type="project" value="TreeGrafter"/>
</dbReference>
<gene>
    <name evidence="4" type="ORF">QCA50_007656</name>
</gene>
<proteinExistence type="inferred from homology"/>
<feature type="compositionally biased region" description="Acidic residues" evidence="2">
    <location>
        <begin position="50"/>
        <end position="60"/>
    </location>
</feature>
<dbReference type="Gene3D" id="3.40.30.10">
    <property type="entry name" value="Glutaredoxin"/>
    <property type="match status" value="1"/>
</dbReference>
<dbReference type="Pfam" id="PF02114">
    <property type="entry name" value="Phosducin"/>
    <property type="match status" value="1"/>
</dbReference>
<dbReference type="PANTHER" id="PTHR45809">
    <property type="entry name" value="VIRAL IAP-ASSOCIATED FACTOR HOMOLOG"/>
    <property type="match status" value="1"/>
</dbReference>
<dbReference type="SUPFAM" id="SSF52833">
    <property type="entry name" value="Thioredoxin-like"/>
    <property type="match status" value="1"/>
</dbReference>
<feature type="region of interest" description="Disordered" evidence="2">
    <location>
        <begin position="213"/>
        <end position="266"/>
    </location>
</feature>
<dbReference type="Proteomes" id="UP001385951">
    <property type="component" value="Unassembled WGS sequence"/>
</dbReference>
<feature type="domain" description="Phosducin" evidence="3">
    <location>
        <begin position="52"/>
        <end position="186"/>
    </location>
</feature>
<dbReference type="AlphaFoldDB" id="A0AAW0G656"/>
<evidence type="ECO:0000256" key="1">
    <source>
        <dbReference type="ARBA" id="ARBA00009686"/>
    </source>
</evidence>
<reference evidence="4 5" key="1">
    <citation type="submission" date="2022-09" db="EMBL/GenBank/DDBJ databases">
        <authorList>
            <person name="Palmer J.M."/>
        </authorList>
    </citation>
    <scope>NUCLEOTIDE SEQUENCE [LARGE SCALE GENOMIC DNA]</scope>
    <source>
        <strain evidence="4 5">DSM 7382</strain>
    </source>
</reference>
<keyword evidence="5" id="KW-1185">Reference proteome</keyword>
<evidence type="ECO:0000313" key="4">
    <source>
        <dbReference type="EMBL" id="KAK7688965.1"/>
    </source>
</evidence>
<dbReference type="InterPro" id="IPR024253">
    <property type="entry name" value="Phosducin_thioredoxin-like_dom"/>
</dbReference>
<dbReference type="InterPro" id="IPR036249">
    <property type="entry name" value="Thioredoxin-like_sf"/>
</dbReference>